<proteinExistence type="predicted"/>
<evidence type="ECO:0000256" key="1">
    <source>
        <dbReference type="SAM" id="MobiDB-lite"/>
    </source>
</evidence>
<dbReference type="Proteomes" id="UP001271007">
    <property type="component" value="Unassembled WGS sequence"/>
</dbReference>
<dbReference type="EMBL" id="JAWDJX010000019">
    <property type="protein sequence ID" value="KAK3052739.1"/>
    <property type="molecule type" value="Genomic_DNA"/>
</dbReference>
<evidence type="ECO:0000313" key="3">
    <source>
        <dbReference type="Proteomes" id="UP001271007"/>
    </source>
</evidence>
<protein>
    <submittedName>
        <fullName evidence="2">Uncharacterized protein</fullName>
    </submittedName>
</protein>
<sequence length="235" mass="25713">MAIGGVAAGSSPLVATTHQATFNHAPDFLADGSLELGRYEDLYYHGLVLLDRSSVDFGLKLDSHGHVVGYNNLFNFQRGIAQPEITVHYQYATVLSFDFESFSFGCSKKDLHSENDANDAQSCDLLVTGFAGNHDVAEARAHFTGGRRGEVEMMQVVLGPEFRGLEEISFYTYGAPDTVFTIFDDMSYTTYTRGEDAAVQSRKDVAKGKPAKGKQPDGSSSGLSKRCGWWNPIPF</sequence>
<reference evidence="2" key="1">
    <citation type="submission" date="2023-04" db="EMBL/GenBank/DDBJ databases">
        <title>Black Yeasts Isolated from many extreme environments.</title>
        <authorList>
            <person name="Coleine C."/>
            <person name="Stajich J.E."/>
            <person name="Selbmann L."/>
        </authorList>
    </citation>
    <scope>NUCLEOTIDE SEQUENCE</scope>
    <source>
        <strain evidence="2">CCFEE 5312</strain>
    </source>
</reference>
<organism evidence="2 3">
    <name type="scientific">Extremus antarcticus</name>
    <dbReference type="NCBI Taxonomy" id="702011"/>
    <lineage>
        <taxon>Eukaryota</taxon>
        <taxon>Fungi</taxon>
        <taxon>Dikarya</taxon>
        <taxon>Ascomycota</taxon>
        <taxon>Pezizomycotina</taxon>
        <taxon>Dothideomycetes</taxon>
        <taxon>Dothideomycetidae</taxon>
        <taxon>Mycosphaerellales</taxon>
        <taxon>Extremaceae</taxon>
        <taxon>Extremus</taxon>
    </lineage>
</organism>
<keyword evidence="3" id="KW-1185">Reference proteome</keyword>
<accession>A0AAJ0DEV0</accession>
<evidence type="ECO:0000313" key="2">
    <source>
        <dbReference type="EMBL" id="KAK3052739.1"/>
    </source>
</evidence>
<dbReference type="AlphaFoldDB" id="A0AAJ0DEV0"/>
<feature type="region of interest" description="Disordered" evidence="1">
    <location>
        <begin position="199"/>
        <end position="235"/>
    </location>
</feature>
<comment type="caution">
    <text evidence="2">The sequence shown here is derived from an EMBL/GenBank/DDBJ whole genome shotgun (WGS) entry which is preliminary data.</text>
</comment>
<name>A0AAJ0DEV0_9PEZI</name>
<gene>
    <name evidence="2" type="ORF">LTR09_006222</name>
</gene>